<dbReference type="KEGG" id="bacg:D2962_03910"/>
<name>A0A3G2R314_9FIRM</name>
<dbReference type="RefSeq" id="WP_120765342.1">
    <property type="nucleotide sequence ID" value="NZ_CP033169.1"/>
</dbReference>
<dbReference type="Proteomes" id="UP000280960">
    <property type="component" value="Chromosome"/>
</dbReference>
<keyword evidence="2" id="KW-1185">Reference proteome</keyword>
<accession>A0A3G2R314</accession>
<sequence length="47" mass="5222">MQGQWAQKEIERLAGMGIVKGISQITRQEMAAMIARTMAKIGINTFI</sequence>
<evidence type="ECO:0008006" key="3">
    <source>
        <dbReference type="Google" id="ProtNLM"/>
    </source>
</evidence>
<organism evidence="1 2">
    <name type="scientific">Biomaibacter acetigenes</name>
    <dbReference type="NCBI Taxonomy" id="2316383"/>
    <lineage>
        <taxon>Bacteria</taxon>
        <taxon>Bacillati</taxon>
        <taxon>Bacillota</taxon>
        <taxon>Clostridia</taxon>
        <taxon>Thermosediminibacterales</taxon>
        <taxon>Tepidanaerobacteraceae</taxon>
        <taxon>Biomaibacter</taxon>
    </lineage>
</organism>
<gene>
    <name evidence="1" type="ORF">D2962_03910</name>
</gene>
<reference evidence="1 2" key="1">
    <citation type="submission" date="2018-10" db="EMBL/GenBank/DDBJ databases">
        <authorList>
            <person name="Zhang X."/>
        </authorList>
    </citation>
    <scope>NUCLEOTIDE SEQUENCE [LARGE SCALE GENOMIC DNA]</scope>
    <source>
        <strain evidence="1 2">SK-G1</strain>
    </source>
</reference>
<protein>
    <recommendedName>
        <fullName evidence="3">S-layer homology domain-containing protein</fullName>
    </recommendedName>
</protein>
<evidence type="ECO:0000313" key="1">
    <source>
        <dbReference type="EMBL" id="AYO29863.1"/>
    </source>
</evidence>
<evidence type="ECO:0000313" key="2">
    <source>
        <dbReference type="Proteomes" id="UP000280960"/>
    </source>
</evidence>
<dbReference type="EMBL" id="CP033169">
    <property type="protein sequence ID" value="AYO29863.1"/>
    <property type="molecule type" value="Genomic_DNA"/>
</dbReference>
<proteinExistence type="predicted"/>
<dbReference type="AlphaFoldDB" id="A0A3G2R314"/>